<comment type="caution">
    <text evidence="1">The sequence shown here is derived from an EMBL/GenBank/DDBJ whole genome shotgun (WGS) entry which is preliminary data.</text>
</comment>
<keyword evidence="2" id="KW-1185">Reference proteome</keyword>
<dbReference type="Proteomes" id="UP001221757">
    <property type="component" value="Unassembled WGS sequence"/>
</dbReference>
<name>A0AAD7DJU8_MYCRO</name>
<accession>A0AAD7DJU8</accession>
<organism evidence="1 2">
    <name type="scientific">Mycena rosella</name>
    <name type="common">Pink bonnet</name>
    <name type="synonym">Agaricus rosellus</name>
    <dbReference type="NCBI Taxonomy" id="1033263"/>
    <lineage>
        <taxon>Eukaryota</taxon>
        <taxon>Fungi</taxon>
        <taxon>Dikarya</taxon>
        <taxon>Basidiomycota</taxon>
        <taxon>Agaricomycotina</taxon>
        <taxon>Agaricomycetes</taxon>
        <taxon>Agaricomycetidae</taxon>
        <taxon>Agaricales</taxon>
        <taxon>Marasmiineae</taxon>
        <taxon>Mycenaceae</taxon>
        <taxon>Mycena</taxon>
    </lineage>
</organism>
<dbReference type="AlphaFoldDB" id="A0AAD7DJU8"/>
<evidence type="ECO:0000313" key="2">
    <source>
        <dbReference type="Proteomes" id="UP001221757"/>
    </source>
</evidence>
<gene>
    <name evidence="1" type="ORF">B0H17DRAFT_1330573</name>
</gene>
<protein>
    <submittedName>
        <fullName evidence="1">Uncharacterized protein</fullName>
    </submittedName>
</protein>
<dbReference type="EMBL" id="JARKIE010000048">
    <property type="protein sequence ID" value="KAJ7693002.1"/>
    <property type="molecule type" value="Genomic_DNA"/>
</dbReference>
<sequence>MGSARVVIALDFVLQGTPASYSLTFRPSLRGVRSASCLSSALSSARLSPDAVTCVRGMVFNDSPHTLLFPRSDPAALRAARLPPPCLCLDGPFAFTPSAGGIQGHAILIPICMRIRRLPRCQRRSRVVVSIREAAPVPRIVRAYLDSNRSIVRSRLVRLRFASDSVWAPSLRLWIGVGRDVPVLY</sequence>
<evidence type="ECO:0000313" key="1">
    <source>
        <dbReference type="EMBL" id="KAJ7693002.1"/>
    </source>
</evidence>
<reference evidence="1" key="1">
    <citation type="submission" date="2023-03" db="EMBL/GenBank/DDBJ databases">
        <title>Massive genome expansion in bonnet fungi (Mycena s.s.) driven by repeated elements and novel gene families across ecological guilds.</title>
        <authorList>
            <consortium name="Lawrence Berkeley National Laboratory"/>
            <person name="Harder C.B."/>
            <person name="Miyauchi S."/>
            <person name="Viragh M."/>
            <person name="Kuo A."/>
            <person name="Thoen E."/>
            <person name="Andreopoulos B."/>
            <person name="Lu D."/>
            <person name="Skrede I."/>
            <person name="Drula E."/>
            <person name="Henrissat B."/>
            <person name="Morin E."/>
            <person name="Kohler A."/>
            <person name="Barry K."/>
            <person name="LaButti K."/>
            <person name="Morin E."/>
            <person name="Salamov A."/>
            <person name="Lipzen A."/>
            <person name="Mereny Z."/>
            <person name="Hegedus B."/>
            <person name="Baldrian P."/>
            <person name="Stursova M."/>
            <person name="Weitz H."/>
            <person name="Taylor A."/>
            <person name="Grigoriev I.V."/>
            <person name="Nagy L.G."/>
            <person name="Martin F."/>
            <person name="Kauserud H."/>
        </authorList>
    </citation>
    <scope>NUCLEOTIDE SEQUENCE</scope>
    <source>
        <strain evidence="1">CBHHK067</strain>
    </source>
</reference>
<proteinExistence type="predicted"/>